<dbReference type="InterPro" id="IPR014776">
    <property type="entry name" value="4pyrrole_Mease_sub2"/>
</dbReference>
<evidence type="ECO:0000256" key="3">
    <source>
        <dbReference type="ARBA" id="ARBA00022603"/>
    </source>
</evidence>
<feature type="domain" description="Tetrapyrrole methylase" evidence="7">
    <location>
        <begin position="20"/>
        <end position="216"/>
    </location>
</feature>
<evidence type="ECO:0000256" key="1">
    <source>
        <dbReference type="ARBA" id="ARBA00022490"/>
    </source>
</evidence>
<organism evidence="9 10">
    <name type="scientific">Nisaea acidiphila</name>
    <dbReference type="NCBI Taxonomy" id="1862145"/>
    <lineage>
        <taxon>Bacteria</taxon>
        <taxon>Pseudomonadati</taxon>
        <taxon>Pseudomonadota</taxon>
        <taxon>Alphaproteobacteria</taxon>
        <taxon>Rhodospirillales</taxon>
        <taxon>Thalassobaculaceae</taxon>
        <taxon>Nisaea</taxon>
    </lineage>
</organism>
<evidence type="ECO:0000256" key="6">
    <source>
        <dbReference type="HAMAP-Rule" id="MF_01877"/>
    </source>
</evidence>
<dbReference type="GO" id="GO:0070677">
    <property type="term" value="F:rRNA (cytosine-2'-O-)-methyltransferase activity"/>
    <property type="evidence" value="ECO:0007669"/>
    <property type="project" value="UniProtKB-UniRule"/>
</dbReference>
<keyword evidence="4 6" id="KW-0808">Transferase</keyword>
<proteinExistence type="inferred from homology"/>
<dbReference type="FunFam" id="3.40.1010.10:FF:000007">
    <property type="entry name" value="Ribosomal RNA small subunit methyltransferase I"/>
    <property type="match status" value="1"/>
</dbReference>
<keyword evidence="10" id="KW-1185">Reference proteome</keyword>
<accession>A0A9J7AWH7</accession>
<dbReference type="HAMAP" id="MF_01877">
    <property type="entry name" value="16SrRNA_methyltr_I"/>
    <property type="match status" value="1"/>
</dbReference>
<dbReference type="CDD" id="cd11648">
    <property type="entry name" value="RsmI"/>
    <property type="match status" value="1"/>
</dbReference>
<comment type="catalytic activity">
    <reaction evidence="6">
        <text>cytidine(1402) in 16S rRNA + S-adenosyl-L-methionine = 2'-O-methylcytidine(1402) in 16S rRNA + S-adenosyl-L-homocysteine + H(+)</text>
        <dbReference type="Rhea" id="RHEA:42924"/>
        <dbReference type="Rhea" id="RHEA-COMP:10285"/>
        <dbReference type="Rhea" id="RHEA-COMP:10286"/>
        <dbReference type="ChEBI" id="CHEBI:15378"/>
        <dbReference type="ChEBI" id="CHEBI:57856"/>
        <dbReference type="ChEBI" id="CHEBI:59789"/>
        <dbReference type="ChEBI" id="CHEBI:74495"/>
        <dbReference type="ChEBI" id="CHEBI:82748"/>
        <dbReference type="EC" id="2.1.1.198"/>
    </reaction>
</comment>
<keyword evidence="3 6" id="KW-0489">Methyltransferase</keyword>
<dbReference type="PANTHER" id="PTHR46111:SF1">
    <property type="entry name" value="RIBOSOMAL RNA SMALL SUBUNIT METHYLTRANSFERASE I"/>
    <property type="match status" value="1"/>
</dbReference>
<dbReference type="GO" id="GO:0005737">
    <property type="term" value="C:cytoplasm"/>
    <property type="evidence" value="ECO:0007669"/>
    <property type="project" value="UniProtKB-SubCell"/>
</dbReference>
<feature type="domain" description="RsmI HTH" evidence="8">
    <location>
        <begin position="246"/>
        <end position="289"/>
    </location>
</feature>
<dbReference type="EC" id="2.1.1.198" evidence="6"/>
<evidence type="ECO:0000256" key="2">
    <source>
        <dbReference type="ARBA" id="ARBA00022552"/>
    </source>
</evidence>
<evidence type="ECO:0000256" key="4">
    <source>
        <dbReference type="ARBA" id="ARBA00022679"/>
    </source>
</evidence>
<dbReference type="RefSeq" id="WP_257772083.1">
    <property type="nucleotide sequence ID" value="NZ_CP102480.1"/>
</dbReference>
<comment type="subcellular location">
    <subcellularLocation>
        <location evidence="6">Cytoplasm</location>
    </subcellularLocation>
</comment>
<dbReference type="NCBIfam" id="TIGR00096">
    <property type="entry name" value="16S rRNA (cytidine(1402)-2'-O)-methyltransferase"/>
    <property type="match status" value="1"/>
</dbReference>
<keyword evidence="5 6" id="KW-0949">S-adenosyl-L-methionine</keyword>
<dbReference type="FunFam" id="3.30.950.10:FF:000002">
    <property type="entry name" value="Ribosomal RNA small subunit methyltransferase I"/>
    <property type="match status" value="1"/>
</dbReference>
<dbReference type="Gene3D" id="3.40.1010.10">
    <property type="entry name" value="Cobalt-precorrin-4 Transmethylase, Domain 1"/>
    <property type="match status" value="1"/>
</dbReference>
<dbReference type="PIRSF" id="PIRSF005917">
    <property type="entry name" value="MTase_YraL"/>
    <property type="match status" value="1"/>
</dbReference>
<evidence type="ECO:0000313" key="10">
    <source>
        <dbReference type="Proteomes" id="UP001060336"/>
    </source>
</evidence>
<comment type="similarity">
    <text evidence="6">Belongs to the methyltransferase superfamily. RsmI family.</text>
</comment>
<dbReference type="InterPro" id="IPR014777">
    <property type="entry name" value="4pyrrole_Mease_sub1"/>
</dbReference>
<dbReference type="InterPro" id="IPR035996">
    <property type="entry name" value="4pyrrol_Methylase_sf"/>
</dbReference>
<keyword evidence="1 6" id="KW-0963">Cytoplasm</keyword>
<comment type="function">
    <text evidence="6">Catalyzes the 2'-O-methylation of the ribose of cytidine 1402 (C1402) in 16S rRNA.</text>
</comment>
<dbReference type="InterPro" id="IPR000878">
    <property type="entry name" value="4pyrrol_Mease"/>
</dbReference>
<dbReference type="InterPro" id="IPR008189">
    <property type="entry name" value="rRNA_ssu_MeTfrase_I"/>
</dbReference>
<gene>
    <name evidence="6 9" type="primary">rsmI</name>
    <name evidence="9" type="ORF">NUH88_10780</name>
</gene>
<protein>
    <recommendedName>
        <fullName evidence="6">Ribosomal RNA small subunit methyltransferase I</fullName>
        <ecNumber evidence="6">2.1.1.198</ecNumber>
    </recommendedName>
    <alternativeName>
        <fullName evidence="6">16S rRNA 2'-O-ribose C1402 methyltransferase</fullName>
    </alternativeName>
    <alternativeName>
        <fullName evidence="6">rRNA (cytidine-2'-O-)-methyltransferase RsmI</fullName>
    </alternativeName>
</protein>
<evidence type="ECO:0000259" key="8">
    <source>
        <dbReference type="Pfam" id="PF23016"/>
    </source>
</evidence>
<evidence type="ECO:0000313" key="9">
    <source>
        <dbReference type="EMBL" id="UUX52163.1"/>
    </source>
</evidence>
<sequence length="292" mass="31745">MTSVPVEMAQEPEKIHIDGLVLVATPIGNLGDISRRALETLAAADIVACEDTRLTGRLLQRFAIRTRLLAYQDHNAEKSRPELLRMLAEGKSIALVTDAGTPTISDPGYKLVREAAAQGTPVTSVPGPAAPVVALSISGLPTDRFFFGGFLPTKKGERRRVLEEVARLRATLIFFEAPRRLAESLADAAEILGSRDMAVARELTKRFEDVTRGRTDMLARHYAETEPPKGEAVLLFGPPEAEERPSAETLDGMLSDALGRVSLKDAAKEIAAKTGVPRKEIYERALRLKEPG</sequence>
<dbReference type="Proteomes" id="UP001060336">
    <property type="component" value="Chromosome"/>
</dbReference>
<dbReference type="AlphaFoldDB" id="A0A9J7AWH7"/>
<evidence type="ECO:0000259" key="7">
    <source>
        <dbReference type="Pfam" id="PF00590"/>
    </source>
</evidence>
<dbReference type="KEGG" id="naci:NUH88_10780"/>
<dbReference type="Pfam" id="PF23016">
    <property type="entry name" value="RsmI_C"/>
    <property type="match status" value="1"/>
</dbReference>
<reference evidence="9" key="1">
    <citation type="submission" date="2022-08" db="EMBL/GenBank/DDBJ databases">
        <title>Nisaea acidiphila sp. nov., isolated from a marine algal debris and emended description of the genus Nisaea Urios et al. 2008.</title>
        <authorList>
            <person name="Kwon K."/>
        </authorList>
    </citation>
    <scope>NUCLEOTIDE SEQUENCE</scope>
    <source>
        <strain evidence="9">MEBiC11861</strain>
    </source>
</reference>
<evidence type="ECO:0000256" key="5">
    <source>
        <dbReference type="ARBA" id="ARBA00022691"/>
    </source>
</evidence>
<dbReference type="Pfam" id="PF00590">
    <property type="entry name" value="TP_methylase"/>
    <property type="match status" value="1"/>
</dbReference>
<dbReference type="PANTHER" id="PTHR46111">
    <property type="entry name" value="RIBOSOMAL RNA SMALL SUBUNIT METHYLTRANSFERASE I"/>
    <property type="match status" value="1"/>
</dbReference>
<dbReference type="InterPro" id="IPR053910">
    <property type="entry name" value="RsmI_HTH"/>
</dbReference>
<dbReference type="Gene3D" id="3.30.950.10">
    <property type="entry name" value="Methyltransferase, Cobalt-precorrin-4 Transmethylase, Domain 2"/>
    <property type="match status" value="1"/>
</dbReference>
<dbReference type="EMBL" id="CP102480">
    <property type="protein sequence ID" value="UUX52163.1"/>
    <property type="molecule type" value="Genomic_DNA"/>
</dbReference>
<keyword evidence="2 6" id="KW-0698">rRNA processing</keyword>
<dbReference type="SUPFAM" id="SSF53790">
    <property type="entry name" value="Tetrapyrrole methylase"/>
    <property type="match status" value="1"/>
</dbReference>
<name>A0A9J7AWH7_9PROT</name>